<dbReference type="PROSITE" id="PS01073">
    <property type="entry name" value="RIBOSOMAL_L24E"/>
    <property type="match status" value="1"/>
</dbReference>
<dbReference type="PANTHER" id="PTHR10792:SF1">
    <property type="entry name" value="RIBOSOMAL PROTEIN L24"/>
    <property type="match status" value="1"/>
</dbReference>
<dbReference type="InterPro" id="IPR056366">
    <property type="entry name" value="Ribosomal_eL24"/>
</dbReference>
<feature type="domain" description="Large ribosomal subunit protein eL24-related N-terminal" evidence="5">
    <location>
        <begin position="1"/>
        <end position="66"/>
    </location>
</feature>
<dbReference type="FunFam" id="2.30.170.20:FF:000002">
    <property type="entry name" value="60S ribosomal protein L24"/>
    <property type="match status" value="1"/>
</dbReference>
<dbReference type="PANTHER" id="PTHR10792">
    <property type="entry name" value="60S RIBOSOMAL PROTEIN L24"/>
    <property type="match status" value="1"/>
</dbReference>
<dbReference type="EMBL" id="KZ613465">
    <property type="protein sequence ID" value="PMD27865.1"/>
    <property type="molecule type" value="Genomic_DNA"/>
</dbReference>
<evidence type="ECO:0000256" key="2">
    <source>
        <dbReference type="ARBA" id="ARBA00022980"/>
    </source>
</evidence>
<dbReference type="SUPFAM" id="SSF57716">
    <property type="entry name" value="Glucocorticoid receptor-like (DNA-binding domain)"/>
    <property type="match status" value="1"/>
</dbReference>
<evidence type="ECO:0000259" key="5">
    <source>
        <dbReference type="Pfam" id="PF01246"/>
    </source>
</evidence>
<dbReference type="CDD" id="cd00472">
    <property type="entry name" value="Ribosomal_L24e_L24"/>
    <property type="match status" value="1"/>
</dbReference>
<evidence type="ECO:0000256" key="3">
    <source>
        <dbReference type="ARBA" id="ARBA00023274"/>
    </source>
</evidence>
<organism evidence="6 7">
    <name type="scientific">Hyaloscypha hepaticicola</name>
    <dbReference type="NCBI Taxonomy" id="2082293"/>
    <lineage>
        <taxon>Eukaryota</taxon>
        <taxon>Fungi</taxon>
        <taxon>Dikarya</taxon>
        <taxon>Ascomycota</taxon>
        <taxon>Pezizomycotina</taxon>
        <taxon>Leotiomycetes</taxon>
        <taxon>Helotiales</taxon>
        <taxon>Hyaloscyphaceae</taxon>
        <taxon>Hyaloscypha</taxon>
    </lineage>
</organism>
<dbReference type="GO" id="GO:0003735">
    <property type="term" value="F:structural constituent of ribosome"/>
    <property type="evidence" value="ECO:0007669"/>
    <property type="project" value="InterPro"/>
</dbReference>
<evidence type="ECO:0000256" key="4">
    <source>
        <dbReference type="SAM" id="MobiDB-lite"/>
    </source>
</evidence>
<accession>A0A2J6QNL8</accession>
<keyword evidence="2" id="KW-0689">Ribosomal protein</keyword>
<feature type="compositionally biased region" description="Low complexity" evidence="4">
    <location>
        <begin position="130"/>
        <end position="139"/>
    </location>
</feature>
<dbReference type="InterPro" id="IPR000988">
    <property type="entry name" value="Ribosomal_eL24-rel_N"/>
</dbReference>
<keyword evidence="7" id="KW-1185">Reference proteome</keyword>
<dbReference type="InterPro" id="IPR038630">
    <property type="entry name" value="L24e/L24_sf"/>
</dbReference>
<evidence type="ECO:0000313" key="7">
    <source>
        <dbReference type="Proteomes" id="UP000235672"/>
    </source>
</evidence>
<dbReference type="GO" id="GO:0002181">
    <property type="term" value="P:cytoplasmic translation"/>
    <property type="evidence" value="ECO:0007669"/>
    <property type="project" value="TreeGrafter"/>
</dbReference>
<dbReference type="Proteomes" id="UP000235672">
    <property type="component" value="Unassembled WGS sequence"/>
</dbReference>
<evidence type="ECO:0000313" key="6">
    <source>
        <dbReference type="EMBL" id="PMD27865.1"/>
    </source>
</evidence>
<dbReference type="Pfam" id="PF01246">
    <property type="entry name" value="Ribosomal_L24e"/>
    <property type="match status" value="1"/>
</dbReference>
<keyword evidence="3" id="KW-0687">Ribonucleoprotein</keyword>
<dbReference type="AlphaFoldDB" id="A0A2J6QNL8"/>
<comment type="similarity">
    <text evidence="1">Belongs to the eukaryotic ribosomal protein eL24 family.</text>
</comment>
<dbReference type="Gene3D" id="6.10.250.1270">
    <property type="match status" value="1"/>
</dbReference>
<protein>
    <recommendedName>
        <fullName evidence="5">Large ribosomal subunit protein eL24-related N-terminal domain-containing protein</fullName>
    </recommendedName>
</protein>
<reference evidence="6 7" key="1">
    <citation type="submission" date="2016-05" db="EMBL/GenBank/DDBJ databases">
        <title>A degradative enzymes factory behind the ericoid mycorrhizal symbiosis.</title>
        <authorList>
            <consortium name="DOE Joint Genome Institute"/>
            <person name="Martino E."/>
            <person name="Morin E."/>
            <person name="Grelet G."/>
            <person name="Kuo A."/>
            <person name="Kohler A."/>
            <person name="Daghino S."/>
            <person name="Barry K."/>
            <person name="Choi C."/>
            <person name="Cichocki N."/>
            <person name="Clum A."/>
            <person name="Copeland A."/>
            <person name="Hainaut M."/>
            <person name="Haridas S."/>
            <person name="Labutti K."/>
            <person name="Lindquist E."/>
            <person name="Lipzen A."/>
            <person name="Khouja H.-R."/>
            <person name="Murat C."/>
            <person name="Ohm R."/>
            <person name="Olson A."/>
            <person name="Spatafora J."/>
            <person name="Veneault-Fourrey C."/>
            <person name="Henrissat B."/>
            <person name="Grigoriev I."/>
            <person name="Martin F."/>
            <person name="Perotto S."/>
        </authorList>
    </citation>
    <scope>NUCLEOTIDE SEQUENCE [LARGE SCALE GENOMIC DNA]</scope>
    <source>
        <strain evidence="6 7">UAMH 7357</strain>
    </source>
</reference>
<dbReference type="GO" id="GO:0022625">
    <property type="term" value="C:cytosolic large ribosomal subunit"/>
    <property type="evidence" value="ECO:0007669"/>
    <property type="project" value="TreeGrafter"/>
</dbReference>
<dbReference type="STRING" id="1745343.A0A2J6QNL8"/>
<sequence>MRTYDDTFSGEKIYPGKGKLYVRGDSKIFRFQNGKTESLFLQRKNPRRIAWTVLFRRQHKKGISEEVAKKRSRRTVKSQRAIVGASLDVIKERRSMRPEARSAARQAAIKEGKEKRAAAQSAKKAEKAKTAASAAKGQASRLTSKQGAKGAPKKVQATSR</sequence>
<feature type="compositionally biased region" description="Basic and acidic residues" evidence="4">
    <location>
        <begin position="93"/>
        <end position="129"/>
    </location>
</feature>
<dbReference type="OrthoDB" id="1727108at2759"/>
<evidence type="ECO:0000256" key="1">
    <source>
        <dbReference type="ARBA" id="ARBA00005647"/>
    </source>
</evidence>
<dbReference type="GO" id="GO:0003729">
    <property type="term" value="F:mRNA binding"/>
    <property type="evidence" value="ECO:0007669"/>
    <property type="project" value="TreeGrafter"/>
</dbReference>
<feature type="region of interest" description="Disordered" evidence="4">
    <location>
        <begin position="93"/>
        <end position="160"/>
    </location>
</feature>
<proteinExistence type="inferred from homology"/>
<dbReference type="InterPro" id="IPR023442">
    <property type="entry name" value="Ribosomal_eL24_CS"/>
</dbReference>
<name>A0A2J6QNL8_9HELO</name>
<gene>
    <name evidence="6" type="ORF">NA56DRAFT_640617</name>
</gene>
<dbReference type="Gene3D" id="2.30.170.20">
    <property type="entry name" value="Ribosomal protein L24e"/>
    <property type="match status" value="1"/>
</dbReference>